<dbReference type="NCBIfam" id="TIGR00180">
    <property type="entry name" value="parB_part"/>
    <property type="match status" value="1"/>
</dbReference>
<evidence type="ECO:0000259" key="2">
    <source>
        <dbReference type="SMART" id="SM00470"/>
    </source>
</evidence>
<dbReference type="OrthoDB" id="248048at2"/>
<keyword evidence="4" id="KW-1185">Reference proteome</keyword>
<dbReference type="InterPro" id="IPR036086">
    <property type="entry name" value="ParB/Sulfiredoxin_sf"/>
</dbReference>
<dbReference type="InterPro" id="IPR011111">
    <property type="entry name" value="Plasmid_RepB"/>
</dbReference>
<dbReference type="PANTHER" id="PTHR33375:SF1">
    <property type="entry name" value="CHROMOSOME-PARTITIONING PROTEIN PARB-RELATED"/>
    <property type="match status" value="1"/>
</dbReference>
<dbReference type="SMART" id="SM00470">
    <property type="entry name" value="ParB"/>
    <property type="match status" value="1"/>
</dbReference>
<dbReference type="InterPro" id="IPR003115">
    <property type="entry name" value="ParB_N"/>
</dbReference>
<sequence length="303" mass="33853">MSDNALAPISDISVSSIRVLNPRSRSKRQRQTLQESIAAVGLKKPITVTPCTSQEHTFEFDLVCGQGRLEAVQALGYGTIPANIIDQPEDECLVMSLVENIARRNHSTLELLRDIQNLRMSGYSDNIVAEKVGLSPAYLESLMFLLDRGEERLITAVEAGTMPIAIAVQISRANDADVQSALVEAYEEGTLTGPQLAVVRRLLSRRSRAGGKSLPIYAGPSGPRSHELAPDQLRRLYMRESERQRVLAKRVELVHARLSFIVHALRELMREREFVSLLEQEGLTTLPRVLDQRIRGEVKSWIH</sequence>
<evidence type="ECO:0000313" key="4">
    <source>
        <dbReference type="Proteomes" id="UP000183487"/>
    </source>
</evidence>
<dbReference type="PANTHER" id="PTHR33375">
    <property type="entry name" value="CHROMOSOME-PARTITIONING PROTEIN PARB-RELATED"/>
    <property type="match status" value="1"/>
</dbReference>
<protein>
    <submittedName>
        <fullName evidence="3">Chromosome partitioning protein, ParB family</fullName>
    </submittedName>
</protein>
<name>A0A1H1I4U3_9BURK</name>
<dbReference type="InterPro" id="IPR050336">
    <property type="entry name" value="Chromosome_partition/occlusion"/>
</dbReference>
<dbReference type="SUPFAM" id="SSF109709">
    <property type="entry name" value="KorB DNA-binding domain-like"/>
    <property type="match status" value="1"/>
</dbReference>
<dbReference type="Gene3D" id="1.10.10.2830">
    <property type="match status" value="1"/>
</dbReference>
<feature type="domain" description="ParB-like N-terminal" evidence="2">
    <location>
        <begin position="10"/>
        <end position="101"/>
    </location>
</feature>
<dbReference type="InterPro" id="IPR004437">
    <property type="entry name" value="ParB/RepB/Spo0J"/>
</dbReference>
<dbReference type="Pfam" id="PF02195">
    <property type="entry name" value="ParB_N"/>
    <property type="match status" value="1"/>
</dbReference>
<dbReference type="SUPFAM" id="SSF110849">
    <property type="entry name" value="ParB/Sulfiredoxin"/>
    <property type="match status" value="1"/>
</dbReference>
<evidence type="ECO:0000313" key="3">
    <source>
        <dbReference type="EMBL" id="SDR32388.1"/>
    </source>
</evidence>
<proteinExistence type="inferred from homology"/>
<dbReference type="AlphaFoldDB" id="A0A1H1I4U3"/>
<dbReference type="GO" id="GO:0005694">
    <property type="term" value="C:chromosome"/>
    <property type="evidence" value="ECO:0007669"/>
    <property type="project" value="TreeGrafter"/>
</dbReference>
<comment type="similarity">
    <text evidence="1">Belongs to the ParB family.</text>
</comment>
<organism evidence="3 4">
    <name type="scientific">Paraburkholderia fungorum</name>
    <dbReference type="NCBI Taxonomy" id="134537"/>
    <lineage>
        <taxon>Bacteria</taxon>
        <taxon>Pseudomonadati</taxon>
        <taxon>Pseudomonadota</taxon>
        <taxon>Betaproteobacteria</taxon>
        <taxon>Burkholderiales</taxon>
        <taxon>Burkholderiaceae</taxon>
        <taxon>Paraburkholderia</taxon>
    </lineage>
</organism>
<dbReference type="EMBL" id="FNKP01000002">
    <property type="protein sequence ID" value="SDR32388.1"/>
    <property type="molecule type" value="Genomic_DNA"/>
</dbReference>
<gene>
    <name evidence="3" type="ORF">SAMN05443245_4630</name>
</gene>
<dbReference type="Proteomes" id="UP000183487">
    <property type="component" value="Unassembled WGS sequence"/>
</dbReference>
<dbReference type="Pfam" id="PF07506">
    <property type="entry name" value="RepB"/>
    <property type="match status" value="1"/>
</dbReference>
<dbReference type="RefSeq" id="WP_074768966.1">
    <property type="nucleotide sequence ID" value="NZ_FNKP01000002.1"/>
</dbReference>
<dbReference type="GO" id="GO:0003677">
    <property type="term" value="F:DNA binding"/>
    <property type="evidence" value="ECO:0007669"/>
    <property type="project" value="InterPro"/>
</dbReference>
<accession>A0A1H1I4U3</accession>
<reference evidence="4" key="1">
    <citation type="submission" date="2016-10" db="EMBL/GenBank/DDBJ databases">
        <authorList>
            <person name="Varghese N."/>
            <person name="Submissions S."/>
        </authorList>
    </citation>
    <scope>NUCLEOTIDE SEQUENCE [LARGE SCALE GENOMIC DNA]</scope>
    <source>
        <strain evidence="4">GAS106B</strain>
    </source>
</reference>
<dbReference type="GO" id="GO:0007059">
    <property type="term" value="P:chromosome segregation"/>
    <property type="evidence" value="ECO:0007669"/>
    <property type="project" value="TreeGrafter"/>
</dbReference>
<dbReference type="Gene3D" id="3.90.1530.30">
    <property type="match status" value="1"/>
</dbReference>
<evidence type="ECO:0000256" key="1">
    <source>
        <dbReference type="ARBA" id="ARBA00006295"/>
    </source>
</evidence>